<accession>A0ABY2XG11</accession>
<dbReference type="RefSeq" id="WP_138774153.1">
    <property type="nucleotide sequence ID" value="NZ_JBHSSX010000036.1"/>
</dbReference>
<keyword evidence="2" id="KW-1185">Reference proteome</keyword>
<evidence type="ECO:0000313" key="2">
    <source>
        <dbReference type="Proteomes" id="UP000739180"/>
    </source>
</evidence>
<dbReference type="Proteomes" id="UP000739180">
    <property type="component" value="Unassembled WGS sequence"/>
</dbReference>
<organism evidence="1 2">
    <name type="scientific">Alloalcanivorax gelatiniphagus</name>
    <dbReference type="NCBI Taxonomy" id="1194167"/>
    <lineage>
        <taxon>Bacteria</taxon>
        <taxon>Pseudomonadati</taxon>
        <taxon>Pseudomonadota</taxon>
        <taxon>Gammaproteobacteria</taxon>
        <taxon>Oceanospirillales</taxon>
        <taxon>Alcanivoracaceae</taxon>
        <taxon>Alloalcanivorax</taxon>
    </lineage>
</organism>
<dbReference type="EMBL" id="VCQT01000046">
    <property type="protein sequence ID" value="TMW10544.1"/>
    <property type="molecule type" value="Genomic_DNA"/>
</dbReference>
<reference evidence="1 2" key="1">
    <citation type="submission" date="2019-05" db="EMBL/GenBank/DDBJ databases">
        <title>Genome of Alcanivorax gelatiniphagus, an oil degrading marine bacteria.</title>
        <authorList>
            <person name="Kwon K.K."/>
        </authorList>
    </citation>
    <scope>NUCLEOTIDE SEQUENCE [LARGE SCALE GENOMIC DNA]</scope>
    <source>
        <strain evidence="1 2">MEBiC 08158</strain>
    </source>
</reference>
<comment type="caution">
    <text evidence="1">The sequence shown here is derived from an EMBL/GenBank/DDBJ whole genome shotgun (WGS) entry which is preliminary data.</text>
</comment>
<protein>
    <submittedName>
        <fullName evidence="1">Uncharacterized protein</fullName>
    </submittedName>
</protein>
<proteinExistence type="predicted"/>
<evidence type="ECO:0000313" key="1">
    <source>
        <dbReference type="EMBL" id="TMW10544.1"/>
    </source>
</evidence>
<gene>
    <name evidence="1" type="ORF">FGS76_18610</name>
</gene>
<name>A0ABY2XG11_9GAMM</name>
<sequence length="105" mass="11839">MDSLIVNLCSDDQPDKAFQCDAIRMEGVICLVPEWVYSADGRDRVPARLIRLLDLPLERLPGYRESYHLQRPLPRRVLAGQVPAELDGKIDVVFVPLRFAGKAPP</sequence>